<protein>
    <submittedName>
        <fullName evidence="2">Glycosyltransferase family 61 protein</fullName>
    </submittedName>
</protein>
<dbReference type="Proteomes" id="UP000672097">
    <property type="component" value="Unassembled WGS sequence"/>
</dbReference>
<dbReference type="RefSeq" id="WP_210804908.1">
    <property type="nucleotide sequence ID" value="NZ_JAGQDG010000001.1"/>
</dbReference>
<evidence type="ECO:0000313" key="3">
    <source>
        <dbReference type="Proteomes" id="UP000672097"/>
    </source>
</evidence>
<evidence type="ECO:0000259" key="1">
    <source>
        <dbReference type="Pfam" id="PF04577"/>
    </source>
</evidence>
<dbReference type="InterPro" id="IPR049625">
    <property type="entry name" value="Glyco_transf_61_cat"/>
</dbReference>
<evidence type="ECO:0000313" key="2">
    <source>
        <dbReference type="EMBL" id="MBQ0933696.1"/>
    </source>
</evidence>
<sequence length="368" mass="41606">MTKKILSGKEVSLADFSESGVIDYKVELQSVPGFNWIKRDFDLTDNKHEVVVARDVICHSIFNVFSVAEGVHLKNLSYPAVLNTFKVEHSRSGDALSVAVPGYIKKIAGPVFIIGGHNNHYHWLLNWFPRVMHLKRFELISRFPDLKFLVCSGLPSVYYDMFDSVGIPREKLIMHGMRDAVHIECAVFSNFFSSHNYYRDVLKFYREGTFCSSALDSNRARRAIFINRQNLSSSRRKIANFEDLSRVLISRGVSSVELDGVSVENQAHIFANSSTIVAGHGAGLANLVFAKPGTKLIVFENKINSEFVSLAYWLGLEVYAIPTAQVEYESGGSGEVREPRLRDFYVDCEFFSTLLAKLENSSPWYVKF</sequence>
<gene>
    <name evidence="2" type="ORF">KAK11_00040</name>
</gene>
<reference evidence="2 3" key="1">
    <citation type="submission" date="2021-04" db="EMBL/GenBank/DDBJ databases">
        <title>The genome sequence of type strain Ideonella paludis KCTC 32238.</title>
        <authorList>
            <person name="Liu Y."/>
        </authorList>
    </citation>
    <scope>NUCLEOTIDE SEQUENCE [LARGE SCALE GENOMIC DNA]</scope>
    <source>
        <strain evidence="2 3">KCTC 32238</strain>
    </source>
</reference>
<proteinExistence type="predicted"/>
<name>A0ABS5DS10_9BURK</name>
<comment type="caution">
    <text evidence="2">The sequence shown here is derived from an EMBL/GenBank/DDBJ whole genome shotgun (WGS) entry which is preliminary data.</text>
</comment>
<dbReference type="Pfam" id="PF04577">
    <property type="entry name" value="Glyco_transf_61"/>
    <property type="match status" value="1"/>
</dbReference>
<accession>A0ABS5DS10</accession>
<dbReference type="EMBL" id="JAGQDG010000001">
    <property type="protein sequence ID" value="MBQ0933696.1"/>
    <property type="molecule type" value="Genomic_DNA"/>
</dbReference>
<organism evidence="2 3">
    <name type="scientific">Ideonella paludis</name>
    <dbReference type="NCBI Taxonomy" id="1233411"/>
    <lineage>
        <taxon>Bacteria</taxon>
        <taxon>Pseudomonadati</taxon>
        <taxon>Pseudomonadota</taxon>
        <taxon>Betaproteobacteria</taxon>
        <taxon>Burkholderiales</taxon>
        <taxon>Sphaerotilaceae</taxon>
        <taxon>Ideonella</taxon>
    </lineage>
</organism>
<keyword evidence="3" id="KW-1185">Reference proteome</keyword>
<feature type="domain" description="Glycosyltransferase 61 catalytic" evidence="1">
    <location>
        <begin position="121"/>
        <end position="297"/>
    </location>
</feature>